<comment type="caution">
    <text evidence="1">The sequence shown here is derived from an EMBL/GenBank/DDBJ whole genome shotgun (WGS) entry which is preliminary data.</text>
</comment>
<dbReference type="SUPFAM" id="SSF56219">
    <property type="entry name" value="DNase I-like"/>
    <property type="match status" value="1"/>
</dbReference>
<evidence type="ECO:0000313" key="1">
    <source>
        <dbReference type="EMBL" id="KAK9746686.1"/>
    </source>
</evidence>
<name>A0AAW1ML57_POPJA</name>
<evidence type="ECO:0000313" key="2">
    <source>
        <dbReference type="Proteomes" id="UP001458880"/>
    </source>
</evidence>
<reference evidence="1 2" key="1">
    <citation type="journal article" date="2024" name="BMC Genomics">
        <title>De novo assembly and annotation of Popillia japonica's genome with initial clues to its potential as an invasive pest.</title>
        <authorList>
            <person name="Cucini C."/>
            <person name="Boschi S."/>
            <person name="Funari R."/>
            <person name="Cardaioli E."/>
            <person name="Iannotti N."/>
            <person name="Marturano G."/>
            <person name="Paoli F."/>
            <person name="Bruttini M."/>
            <person name="Carapelli A."/>
            <person name="Frati F."/>
            <person name="Nardi F."/>
        </authorList>
    </citation>
    <scope>NUCLEOTIDE SEQUENCE [LARGE SCALE GENOMIC DNA]</scope>
    <source>
        <strain evidence="1">DMR45628</strain>
    </source>
</reference>
<organism evidence="1 2">
    <name type="scientific">Popillia japonica</name>
    <name type="common">Japanese beetle</name>
    <dbReference type="NCBI Taxonomy" id="7064"/>
    <lineage>
        <taxon>Eukaryota</taxon>
        <taxon>Metazoa</taxon>
        <taxon>Ecdysozoa</taxon>
        <taxon>Arthropoda</taxon>
        <taxon>Hexapoda</taxon>
        <taxon>Insecta</taxon>
        <taxon>Pterygota</taxon>
        <taxon>Neoptera</taxon>
        <taxon>Endopterygota</taxon>
        <taxon>Coleoptera</taxon>
        <taxon>Polyphaga</taxon>
        <taxon>Scarabaeiformia</taxon>
        <taxon>Scarabaeidae</taxon>
        <taxon>Rutelinae</taxon>
        <taxon>Popillia</taxon>
    </lineage>
</organism>
<dbReference type="Proteomes" id="UP001458880">
    <property type="component" value="Unassembled WGS sequence"/>
</dbReference>
<protein>
    <submittedName>
        <fullName evidence="1">Uncharacterized protein</fullName>
    </submittedName>
</protein>
<dbReference type="AlphaFoldDB" id="A0AAW1ML57"/>
<accession>A0AAW1ML57</accession>
<keyword evidence="2" id="KW-1185">Reference proteome</keyword>
<gene>
    <name evidence="1" type="ORF">QE152_g5884</name>
</gene>
<dbReference type="InterPro" id="IPR036691">
    <property type="entry name" value="Endo/exonu/phosph_ase_sf"/>
</dbReference>
<dbReference type="EMBL" id="JASPKY010000038">
    <property type="protein sequence ID" value="KAK9746686.1"/>
    <property type="molecule type" value="Genomic_DNA"/>
</dbReference>
<sequence>MIRQGRLQTDLERRWPVLLRQERAKSSIKVLLINVGRSYTAQDMAYATAKHLGADILIVCDPNKKRVEGVNWLKDNRTNVAVLFLNRGLEVVSHKRRGGGGRSI</sequence>
<proteinExistence type="predicted"/>